<dbReference type="Gene3D" id="1.10.10.60">
    <property type="entry name" value="Homeodomain-like"/>
    <property type="match status" value="1"/>
</dbReference>
<keyword evidence="3 12" id="KW-0597">Phosphoprotein</keyword>
<feature type="transmembrane region" description="Helical" evidence="13">
    <location>
        <begin position="264"/>
        <end position="286"/>
    </location>
</feature>
<dbReference type="Gene3D" id="3.30.565.10">
    <property type="entry name" value="Histidine kinase-like ATPase, C-terminal domain"/>
    <property type="match status" value="1"/>
</dbReference>
<dbReference type="GO" id="GO:0000155">
    <property type="term" value="F:phosphorelay sensor kinase activity"/>
    <property type="evidence" value="ECO:0007669"/>
    <property type="project" value="InterPro"/>
</dbReference>
<evidence type="ECO:0000256" key="9">
    <source>
        <dbReference type="ARBA" id="ARBA00023015"/>
    </source>
</evidence>
<evidence type="ECO:0000256" key="5">
    <source>
        <dbReference type="ARBA" id="ARBA00022741"/>
    </source>
</evidence>
<dbReference type="EC" id="2.7.13.3" evidence="2"/>
<feature type="transmembrane region" description="Helical" evidence="13">
    <location>
        <begin position="7"/>
        <end position="25"/>
    </location>
</feature>
<feature type="transmembrane region" description="Helical" evidence="13">
    <location>
        <begin position="129"/>
        <end position="150"/>
    </location>
</feature>
<dbReference type="InterPro" id="IPR003661">
    <property type="entry name" value="HisK_dim/P_dom"/>
</dbReference>
<proteinExistence type="predicted"/>
<dbReference type="OrthoDB" id="9810730at2"/>
<keyword evidence="13" id="KW-0472">Membrane</keyword>
<dbReference type="Gene3D" id="3.30.450.20">
    <property type="entry name" value="PAS domain"/>
    <property type="match status" value="1"/>
</dbReference>
<dbReference type="CDD" id="cd17574">
    <property type="entry name" value="REC_OmpR"/>
    <property type="match status" value="1"/>
</dbReference>
<name>A0A1I1RNQ3_9GAMM</name>
<dbReference type="Pfam" id="PF00072">
    <property type="entry name" value="Response_reg"/>
    <property type="match status" value="1"/>
</dbReference>
<evidence type="ECO:0000256" key="12">
    <source>
        <dbReference type="PROSITE-ProRule" id="PRU00169"/>
    </source>
</evidence>
<protein>
    <recommendedName>
        <fullName evidence="2">histidine kinase</fullName>
        <ecNumber evidence="2">2.7.13.3</ecNumber>
    </recommendedName>
</protein>
<evidence type="ECO:0000256" key="6">
    <source>
        <dbReference type="ARBA" id="ARBA00022777"/>
    </source>
</evidence>
<feature type="transmembrane region" description="Helical" evidence="13">
    <location>
        <begin position="190"/>
        <end position="211"/>
    </location>
</feature>
<dbReference type="InterPro" id="IPR035965">
    <property type="entry name" value="PAS-like_dom_sf"/>
</dbReference>
<dbReference type="InterPro" id="IPR004358">
    <property type="entry name" value="Sig_transdc_His_kin-like_C"/>
</dbReference>
<dbReference type="PROSITE" id="PS50109">
    <property type="entry name" value="HIS_KIN"/>
    <property type="match status" value="1"/>
</dbReference>
<dbReference type="CDD" id="cd00082">
    <property type="entry name" value="HisKA"/>
    <property type="match status" value="1"/>
</dbReference>
<dbReference type="PROSITE" id="PS01124">
    <property type="entry name" value="HTH_ARAC_FAMILY_2"/>
    <property type="match status" value="1"/>
</dbReference>
<feature type="domain" description="Response regulatory" evidence="16">
    <location>
        <begin position="733"/>
        <end position="848"/>
    </location>
</feature>
<dbReference type="InterPro" id="IPR018060">
    <property type="entry name" value="HTH_AraC"/>
</dbReference>
<feature type="transmembrane region" description="Helical" evidence="13">
    <location>
        <begin position="31"/>
        <end position="52"/>
    </location>
</feature>
<keyword evidence="10" id="KW-0238">DNA-binding</keyword>
<evidence type="ECO:0000256" key="4">
    <source>
        <dbReference type="ARBA" id="ARBA00022679"/>
    </source>
</evidence>
<keyword evidence="13" id="KW-1133">Transmembrane helix</keyword>
<dbReference type="InterPro" id="IPR011006">
    <property type="entry name" value="CheY-like_superfamily"/>
</dbReference>
<evidence type="ECO:0000256" key="10">
    <source>
        <dbReference type="ARBA" id="ARBA00023125"/>
    </source>
</evidence>
<evidence type="ECO:0000259" key="14">
    <source>
        <dbReference type="PROSITE" id="PS01124"/>
    </source>
</evidence>
<sequence>MLKTIRSLLIFIFLGFSILGLNKLFLSEAQFLPAASFLIQALSLACLLALVNLLRLNYTKSEKLFWQFLLLAITSSVILNFFPLDGFNQKNQLLINDYSYLLFYLFSITALAMNPNLGVMPISKIAVGLIPRSIFIVACFSYFIILPANFSPSSYISYLPSHYFYILIDILIIIQILYHLRYTVNHYWKWVYICLCLAFFTLTISHVLGIYKRLNPSEISFLSYQYSLITLGLILILGASLLLKEVNKNSDTSIKTNILPSYNIIFFMALPIIHILAIELKPVFLIENLGQSLITLFMLLISFIYLYRLIQLQQKKNSKIIQKLTQQQEINQHLISEITHLNTQITYSEEKAIVRASNNAILTCDTQGKILSANPAAVQLFQRLEDELIQCNASDLFVADDEMKLFFNFQSNLHSLQRNEIGISKECIALRSDLNVFPVQAELQWAERAEQPLVVLTFIDLTSRKLTEQKNLESKDNFIANISHELRTPLTIINGIIDHQLTSTTHQSEIIDLTTAKRNGLRLVRMVEQLLELSRLADTPPIEKLTYSLKSLMNMPLTSFSRLATQSHLTFDFNITEDAYIECDAQSFEKIIFNLLSNAIKYTPKGGTVKVEVYAEHNEIFINVIDTGIGINSNLHDKIFQRFHRADEVMNKGTFGVGIGLSLVNELVKIHGWRLNLISEEGVGSRFTLVIPVSSQPQNEHIIPHSISEQEVSSLIIQQPQEQTIKKPHSQQVVLVIEDNADMQTHIKRVIEQQHHCIITDTGENGIELAKTTIPDIIVCDLMLPGIDGFATLTALKEHELTNHIPVILLTARGDLDSRISGFELKADEYLSKPFNQQELLARINSLIENRKQLKTIHLSHALKNQQKTNKKEALDNAIELSTDKSQLMSQTDKFLVKLAHITSELYTNMDLDIHILSKELAVSERQLQRKLKTLLDMSPNNYIKEFRLGKAKERLLNGEQIGQVALTVGFTSQTYFGRCFKERFSCTPKQYQKEHCD</sequence>
<dbReference type="SUPFAM" id="SSF52172">
    <property type="entry name" value="CheY-like"/>
    <property type="match status" value="1"/>
</dbReference>
<dbReference type="SMART" id="SM00342">
    <property type="entry name" value="HTH_ARAC"/>
    <property type="match status" value="1"/>
</dbReference>
<gene>
    <name evidence="17" type="ORF">SAMN02745724_04198</name>
</gene>
<accession>A0A1I1RNQ3</accession>
<evidence type="ECO:0000256" key="3">
    <source>
        <dbReference type="ARBA" id="ARBA00022553"/>
    </source>
</evidence>
<dbReference type="SUPFAM" id="SSF46689">
    <property type="entry name" value="Homeodomain-like"/>
    <property type="match status" value="1"/>
</dbReference>
<dbReference type="Pfam" id="PF12833">
    <property type="entry name" value="HTH_18"/>
    <property type="match status" value="1"/>
</dbReference>
<evidence type="ECO:0000256" key="7">
    <source>
        <dbReference type="ARBA" id="ARBA00022840"/>
    </source>
</evidence>
<dbReference type="SMART" id="SM00448">
    <property type="entry name" value="REC"/>
    <property type="match status" value="1"/>
</dbReference>
<keyword evidence="18" id="KW-1185">Reference proteome</keyword>
<dbReference type="InterPro" id="IPR005467">
    <property type="entry name" value="His_kinase_dom"/>
</dbReference>
<dbReference type="AlphaFoldDB" id="A0A1I1RNQ3"/>
<dbReference type="InterPro" id="IPR013767">
    <property type="entry name" value="PAS_fold"/>
</dbReference>
<dbReference type="PROSITE" id="PS50110">
    <property type="entry name" value="RESPONSE_REGULATORY"/>
    <property type="match status" value="1"/>
</dbReference>
<dbReference type="GO" id="GO:0043565">
    <property type="term" value="F:sequence-specific DNA binding"/>
    <property type="evidence" value="ECO:0007669"/>
    <property type="project" value="InterPro"/>
</dbReference>
<dbReference type="Gene3D" id="1.10.287.130">
    <property type="match status" value="1"/>
</dbReference>
<dbReference type="NCBIfam" id="TIGR00229">
    <property type="entry name" value="sensory_box"/>
    <property type="match status" value="1"/>
</dbReference>
<evidence type="ECO:0000256" key="13">
    <source>
        <dbReference type="SAM" id="Phobius"/>
    </source>
</evidence>
<feature type="transmembrane region" description="Helical" evidence="13">
    <location>
        <begin position="162"/>
        <end position="178"/>
    </location>
</feature>
<keyword evidence="9" id="KW-0805">Transcription regulation</keyword>
<dbReference type="PANTHER" id="PTHR43547:SF2">
    <property type="entry name" value="HYBRID SIGNAL TRANSDUCTION HISTIDINE KINASE C"/>
    <property type="match status" value="1"/>
</dbReference>
<dbReference type="PROSITE" id="PS00041">
    <property type="entry name" value="HTH_ARAC_FAMILY_1"/>
    <property type="match status" value="1"/>
</dbReference>
<dbReference type="GO" id="GO:0005524">
    <property type="term" value="F:ATP binding"/>
    <property type="evidence" value="ECO:0007669"/>
    <property type="project" value="UniProtKB-KW"/>
</dbReference>
<dbReference type="PANTHER" id="PTHR43547">
    <property type="entry name" value="TWO-COMPONENT HISTIDINE KINASE"/>
    <property type="match status" value="1"/>
</dbReference>
<dbReference type="GO" id="GO:0003700">
    <property type="term" value="F:DNA-binding transcription factor activity"/>
    <property type="evidence" value="ECO:0007669"/>
    <property type="project" value="InterPro"/>
</dbReference>
<dbReference type="Proteomes" id="UP000198862">
    <property type="component" value="Unassembled WGS sequence"/>
</dbReference>
<keyword evidence="11" id="KW-0804">Transcription</keyword>
<dbReference type="SUPFAM" id="SSF55874">
    <property type="entry name" value="ATPase domain of HSP90 chaperone/DNA topoisomerase II/histidine kinase"/>
    <property type="match status" value="1"/>
</dbReference>
<feature type="transmembrane region" description="Helical" evidence="13">
    <location>
        <begin position="98"/>
        <end position="117"/>
    </location>
</feature>
<dbReference type="CDD" id="cd00130">
    <property type="entry name" value="PAS"/>
    <property type="match status" value="1"/>
</dbReference>
<evidence type="ECO:0000259" key="16">
    <source>
        <dbReference type="PROSITE" id="PS50110"/>
    </source>
</evidence>
<keyword evidence="4" id="KW-0808">Transferase</keyword>
<dbReference type="InterPro" id="IPR009057">
    <property type="entry name" value="Homeodomain-like_sf"/>
</dbReference>
<keyword evidence="13" id="KW-0812">Transmembrane</keyword>
<feature type="modified residue" description="4-aspartylphosphate" evidence="12">
    <location>
        <position position="781"/>
    </location>
</feature>
<evidence type="ECO:0000256" key="1">
    <source>
        <dbReference type="ARBA" id="ARBA00000085"/>
    </source>
</evidence>
<feature type="domain" description="HTH araC/xylS-type" evidence="14">
    <location>
        <begin position="897"/>
        <end position="995"/>
    </location>
</feature>
<comment type="catalytic activity">
    <reaction evidence="1">
        <text>ATP + protein L-histidine = ADP + protein N-phospho-L-histidine.</text>
        <dbReference type="EC" id="2.7.13.3"/>
    </reaction>
</comment>
<dbReference type="RefSeq" id="WP_091989325.1">
    <property type="nucleotide sequence ID" value="NZ_FOLO01000048.1"/>
</dbReference>
<keyword evidence="8" id="KW-0902">Two-component regulatory system</keyword>
<dbReference type="FunFam" id="3.30.565.10:FF:000037">
    <property type="entry name" value="Hybrid sensor histidine kinase/response regulator"/>
    <property type="match status" value="1"/>
</dbReference>
<dbReference type="Pfam" id="PF00512">
    <property type="entry name" value="HisKA"/>
    <property type="match status" value="1"/>
</dbReference>
<feature type="domain" description="Histidine kinase" evidence="15">
    <location>
        <begin position="481"/>
        <end position="695"/>
    </location>
</feature>
<feature type="transmembrane region" description="Helical" evidence="13">
    <location>
        <begin position="223"/>
        <end position="243"/>
    </location>
</feature>
<dbReference type="SMART" id="SM00387">
    <property type="entry name" value="HATPase_c"/>
    <property type="match status" value="1"/>
</dbReference>
<dbReference type="InterPro" id="IPR036097">
    <property type="entry name" value="HisK_dim/P_sf"/>
</dbReference>
<dbReference type="Pfam" id="PF00989">
    <property type="entry name" value="PAS"/>
    <property type="match status" value="1"/>
</dbReference>
<dbReference type="InterPro" id="IPR036890">
    <property type="entry name" value="HATPase_C_sf"/>
</dbReference>
<dbReference type="SMART" id="SM00091">
    <property type="entry name" value="PAS"/>
    <property type="match status" value="1"/>
</dbReference>
<dbReference type="Gene3D" id="3.40.50.2300">
    <property type="match status" value="1"/>
</dbReference>
<dbReference type="InterPro" id="IPR001789">
    <property type="entry name" value="Sig_transdc_resp-reg_receiver"/>
</dbReference>
<dbReference type="SUPFAM" id="SSF47384">
    <property type="entry name" value="Homodimeric domain of signal transducing histidine kinase"/>
    <property type="match status" value="1"/>
</dbReference>
<reference evidence="17 18" key="1">
    <citation type="submission" date="2016-10" db="EMBL/GenBank/DDBJ databases">
        <authorList>
            <person name="de Groot N.N."/>
        </authorList>
    </citation>
    <scope>NUCLEOTIDE SEQUENCE [LARGE SCALE GENOMIC DNA]</scope>
    <source>
        <strain evidence="17 18">DSM 6059</strain>
    </source>
</reference>
<dbReference type="InterPro" id="IPR000014">
    <property type="entry name" value="PAS"/>
</dbReference>
<evidence type="ECO:0000256" key="11">
    <source>
        <dbReference type="ARBA" id="ARBA00023163"/>
    </source>
</evidence>
<dbReference type="InterPro" id="IPR003594">
    <property type="entry name" value="HATPase_dom"/>
</dbReference>
<feature type="transmembrane region" description="Helical" evidence="13">
    <location>
        <begin position="64"/>
        <end position="83"/>
    </location>
</feature>
<organism evidence="17 18">
    <name type="scientific">Pseudoalteromonas denitrificans DSM 6059</name>
    <dbReference type="NCBI Taxonomy" id="1123010"/>
    <lineage>
        <taxon>Bacteria</taxon>
        <taxon>Pseudomonadati</taxon>
        <taxon>Pseudomonadota</taxon>
        <taxon>Gammaproteobacteria</taxon>
        <taxon>Alteromonadales</taxon>
        <taxon>Pseudoalteromonadaceae</taxon>
        <taxon>Pseudoalteromonas</taxon>
    </lineage>
</organism>
<evidence type="ECO:0000256" key="2">
    <source>
        <dbReference type="ARBA" id="ARBA00012438"/>
    </source>
</evidence>
<keyword evidence="7" id="KW-0067">ATP-binding</keyword>
<dbReference type="EMBL" id="FOLO01000048">
    <property type="protein sequence ID" value="SFD32090.1"/>
    <property type="molecule type" value="Genomic_DNA"/>
</dbReference>
<dbReference type="STRING" id="1123010.SAMN02745724_04198"/>
<dbReference type="Pfam" id="PF02518">
    <property type="entry name" value="HATPase_c"/>
    <property type="match status" value="1"/>
</dbReference>
<feature type="transmembrane region" description="Helical" evidence="13">
    <location>
        <begin position="292"/>
        <end position="310"/>
    </location>
</feature>
<evidence type="ECO:0000313" key="17">
    <source>
        <dbReference type="EMBL" id="SFD32090.1"/>
    </source>
</evidence>
<keyword evidence="6" id="KW-0418">Kinase</keyword>
<evidence type="ECO:0000259" key="15">
    <source>
        <dbReference type="PROSITE" id="PS50109"/>
    </source>
</evidence>
<evidence type="ECO:0000256" key="8">
    <source>
        <dbReference type="ARBA" id="ARBA00023012"/>
    </source>
</evidence>
<dbReference type="SUPFAM" id="SSF55785">
    <property type="entry name" value="PYP-like sensor domain (PAS domain)"/>
    <property type="match status" value="1"/>
</dbReference>
<dbReference type="PRINTS" id="PR00344">
    <property type="entry name" value="BCTRLSENSOR"/>
</dbReference>
<evidence type="ECO:0000313" key="18">
    <source>
        <dbReference type="Proteomes" id="UP000198862"/>
    </source>
</evidence>
<keyword evidence="5" id="KW-0547">Nucleotide-binding</keyword>
<dbReference type="InterPro" id="IPR018062">
    <property type="entry name" value="HTH_AraC-typ_CS"/>
</dbReference>
<dbReference type="SMART" id="SM00388">
    <property type="entry name" value="HisKA"/>
    <property type="match status" value="1"/>
</dbReference>